<dbReference type="Proteomes" id="UP000634136">
    <property type="component" value="Unassembled WGS sequence"/>
</dbReference>
<evidence type="ECO:0000313" key="3">
    <source>
        <dbReference type="Proteomes" id="UP000634136"/>
    </source>
</evidence>
<feature type="domain" description="GAG-pre-integrase" evidence="1">
    <location>
        <begin position="53"/>
        <end position="114"/>
    </location>
</feature>
<dbReference type="AlphaFoldDB" id="A0A834WN11"/>
<name>A0A834WN11_9FABA</name>
<keyword evidence="3" id="KW-1185">Reference proteome</keyword>
<evidence type="ECO:0000259" key="1">
    <source>
        <dbReference type="Pfam" id="PF13976"/>
    </source>
</evidence>
<dbReference type="Pfam" id="PF13976">
    <property type="entry name" value="gag_pre-integrs"/>
    <property type="match status" value="1"/>
</dbReference>
<proteinExistence type="predicted"/>
<reference evidence="2" key="1">
    <citation type="submission" date="2020-09" db="EMBL/GenBank/DDBJ databases">
        <title>Genome-Enabled Discovery of Anthraquinone Biosynthesis in Senna tora.</title>
        <authorList>
            <person name="Kang S.-H."/>
            <person name="Pandey R.P."/>
            <person name="Lee C.-M."/>
            <person name="Sim J.-S."/>
            <person name="Jeong J.-T."/>
            <person name="Choi B.-S."/>
            <person name="Jung M."/>
            <person name="Ginzburg D."/>
            <person name="Zhao K."/>
            <person name="Won S.Y."/>
            <person name="Oh T.-J."/>
            <person name="Yu Y."/>
            <person name="Kim N.-H."/>
            <person name="Lee O.R."/>
            <person name="Lee T.-H."/>
            <person name="Bashyal P."/>
            <person name="Kim T.-S."/>
            <person name="Lee W.-H."/>
            <person name="Kawkins C."/>
            <person name="Kim C.-K."/>
            <person name="Kim J.S."/>
            <person name="Ahn B.O."/>
            <person name="Rhee S.Y."/>
            <person name="Sohng J.K."/>
        </authorList>
    </citation>
    <scope>NUCLEOTIDE SEQUENCE</scope>
    <source>
        <tissue evidence="2">Leaf</tissue>
    </source>
</reference>
<dbReference type="InterPro" id="IPR025724">
    <property type="entry name" value="GAG-pre-integrase_dom"/>
</dbReference>
<dbReference type="EMBL" id="JAAIUW010000006">
    <property type="protein sequence ID" value="KAF7825291.1"/>
    <property type="molecule type" value="Genomic_DNA"/>
</dbReference>
<organism evidence="2 3">
    <name type="scientific">Senna tora</name>
    <dbReference type="NCBI Taxonomy" id="362788"/>
    <lineage>
        <taxon>Eukaryota</taxon>
        <taxon>Viridiplantae</taxon>
        <taxon>Streptophyta</taxon>
        <taxon>Embryophyta</taxon>
        <taxon>Tracheophyta</taxon>
        <taxon>Spermatophyta</taxon>
        <taxon>Magnoliopsida</taxon>
        <taxon>eudicotyledons</taxon>
        <taxon>Gunneridae</taxon>
        <taxon>Pentapetalae</taxon>
        <taxon>rosids</taxon>
        <taxon>fabids</taxon>
        <taxon>Fabales</taxon>
        <taxon>Fabaceae</taxon>
        <taxon>Caesalpinioideae</taxon>
        <taxon>Cassia clade</taxon>
        <taxon>Senna</taxon>
    </lineage>
</organism>
<protein>
    <submittedName>
        <fullName evidence="2">Integrase core domain containing protein</fullName>
    </submittedName>
</protein>
<evidence type="ECO:0000313" key="2">
    <source>
        <dbReference type="EMBL" id="KAF7825291.1"/>
    </source>
</evidence>
<accession>A0A834WN11</accession>
<gene>
    <name evidence="2" type="ORF">G2W53_016455</name>
</gene>
<sequence length="262" mass="29348">MDGCLNGHNAALKPKEHGSNLPKRQNCVYPTSVVRKDLSNNVRVALGTVKRQLYLLSSEALEEYNMSIANEDPFIACNETDSNVFWHQRLGHPSHNVLNELSFVHNKCIESVCDSIEEDEDVESSNDKIVGSNALPSEQIQQIEDNLTGSSNPVVAETDVQIDNDVSQVLVPQTKATSSRVSSRARKPLSWLKNYVTCTVSHPTTPQAFPFVKPKGFSQQYMDFLGNITHVKEPNNYEEAQVFAEWQEAMHKEICALEENNT</sequence>
<comment type="caution">
    <text evidence="2">The sequence shown here is derived from an EMBL/GenBank/DDBJ whole genome shotgun (WGS) entry which is preliminary data.</text>
</comment>